<reference evidence="3" key="1">
    <citation type="journal article" date="2019" name="Plant Biotechnol. J.">
        <title>Genome sequencing of the Australian wild diploid species Gossypium australe highlights disease resistance and delayed gland morphogenesis.</title>
        <authorList>
            <person name="Cai Y."/>
            <person name="Cai X."/>
            <person name="Wang Q."/>
            <person name="Wang P."/>
            <person name="Zhang Y."/>
            <person name="Cai C."/>
            <person name="Xu Y."/>
            <person name="Wang K."/>
            <person name="Zhou Z."/>
            <person name="Wang C."/>
            <person name="Geng S."/>
            <person name="Li B."/>
            <person name="Dong Q."/>
            <person name="Hou Y."/>
            <person name="Wang H."/>
            <person name="Ai P."/>
            <person name="Liu Z."/>
            <person name="Yi F."/>
            <person name="Sun M."/>
            <person name="An G."/>
            <person name="Cheng J."/>
            <person name="Zhang Y."/>
            <person name="Shi Q."/>
            <person name="Xie Y."/>
            <person name="Shi X."/>
            <person name="Chang Y."/>
            <person name="Huang F."/>
            <person name="Chen Y."/>
            <person name="Hong S."/>
            <person name="Mi L."/>
            <person name="Sun Q."/>
            <person name="Zhang L."/>
            <person name="Zhou B."/>
            <person name="Peng R."/>
            <person name="Zhang X."/>
            <person name="Liu F."/>
        </authorList>
    </citation>
    <scope>NUCLEOTIDE SEQUENCE [LARGE SCALE GENOMIC DNA]</scope>
    <source>
        <strain evidence="3">cv. PA1801</strain>
    </source>
</reference>
<dbReference type="OrthoDB" id="1304599at2759"/>
<dbReference type="Pfam" id="PF24626">
    <property type="entry name" value="SH3_Tf2-1"/>
    <property type="match status" value="1"/>
</dbReference>
<dbReference type="InterPro" id="IPR001584">
    <property type="entry name" value="Integrase_cat-core"/>
</dbReference>
<dbReference type="SUPFAM" id="SSF56672">
    <property type="entry name" value="DNA/RNA polymerases"/>
    <property type="match status" value="1"/>
</dbReference>
<dbReference type="Proteomes" id="UP000325315">
    <property type="component" value="Unassembled WGS sequence"/>
</dbReference>
<organism evidence="2 3">
    <name type="scientific">Gossypium australe</name>
    <dbReference type="NCBI Taxonomy" id="47621"/>
    <lineage>
        <taxon>Eukaryota</taxon>
        <taxon>Viridiplantae</taxon>
        <taxon>Streptophyta</taxon>
        <taxon>Embryophyta</taxon>
        <taxon>Tracheophyta</taxon>
        <taxon>Spermatophyta</taxon>
        <taxon>Magnoliopsida</taxon>
        <taxon>eudicotyledons</taxon>
        <taxon>Gunneridae</taxon>
        <taxon>Pentapetalae</taxon>
        <taxon>rosids</taxon>
        <taxon>malvids</taxon>
        <taxon>Malvales</taxon>
        <taxon>Malvaceae</taxon>
        <taxon>Malvoideae</taxon>
        <taxon>Gossypium</taxon>
    </lineage>
</organism>
<comment type="caution">
    <text evidence="2">The sequence shown here is derived from an EMBL/GenBank/DDBJ whole genome shotgun (WGS) entry which is preliminary data.</text>
</comment>
<protein>
    <submittedName>
        <fullName evidence="2">Polyprotein</fullName>
    </submittedName>
</protein>
<dbReference type="Gene3D" id="3.10.10.10">
    <property type="entry name" value="HIV Type 1 Reverse Transcriptase, subunit A, domain 1"/>
    <property type="match status" value="1"/>
</dbReference>
<evidence type="ECO:0000259" key="1">
    <source>
        <dbReference type="PROSITE" id="PS50994"/>
    </source>
</evidence>
<sequence>MQPNIQALLAEFKDVFQTPTGLPPNQLQDHIIPLIDEGKVVKVRPYIYLVVQKVEIEKLIQGIKQCGVIQDSNSPFASPVVMVKKKYGFAYWKVLSKDVKTWVQACPICQKCKSDIATYLGLLQPLPILNRAWAAISMDFVEGLPLFKGKTTILVIVDSLTKYGHFIALTHPHTVATMAQAYLDQEYKLHGASKSIVSDRDKVFLSYFWQQLFKHLGTKLHLSTAYHPQTNGQTEILNKQHSLQKLRNQKLSPKYFGPYPVEAKVGEVPYKWKLPVGAQIHSNFHVSPLKKHIGFATSNPDLPLIGSNGSILKEPVRTFERRMAKRGNQATTKVLVEWVDTYPKDST</sequence>
<dbReference type="InterPro" id="IPR043502">
    <property type="entry name" value="DNA/RNA_pol_sf"/>
</dbReference>
<dbReference type="InterPro" id="IPR036397">
    <property type="entry name" value="RNaseH_sf"/>
</dbReference>
<dbReference type="Pfam" id="PF00665">
    <property type="entry name" value="rve"/>
    <property type="match status" value="1"/>
</dbReference>
<dbReference type="EMBL" id="SMMG02000006">
    <property type="protein sequence ID" value="KAA3469442.1"/>
    <property type="molecule type" value="Genomic_DNA"/>
</dbReference>
<proteinExistence type="predicted"/>
<keyword evidence="3" id="KW-1185">Reference proteome</keyword>
<dbReference type="InterPro" id="IPR056924">
    <property type="entry name" value="SH3_Tf2-1"/>
</dbReference>
<dbReference type="AlphaFoldDB" id="A0A5B6VJY1"/>
<accession>A0A5B6VJY1</accession>
<evidence type="ECO:0000313" key="3">
    <source>
        <dbReference type="Proteomes" id="UP000325315"/>
    </source>
</evidence>
<feature type="domain" description="Integrase catalytic" evidence="1">
    <location>
        <begin position="123"/>
        <end position="296"/>
    </location>
</feature>
<name>A0A5B6VJY1_9ROSI</name>
<dbReference type="GO" id="GO:0003676">
    <property type="term" value="F:nucleic acid binding"/>
    <property type="evidence" value="ECO:0007669"/>
    <property type="project" value="InterPro"/>
</dbReference>
<dbReference type="PANTHER" id="PTHR35046">
    <property type="entry name" value="ZINC KNUCKLE (CCHC-TYPE) FAMILY PROTEIN"/>
    <property type="match status" value="1"/>
</dbReference>
<evidence type="ECO:0000313" key="2">
    <source>
        <dbReference type="EMBL" id="KAA3469442.1"/>
    </source>
</evidence>
<dbReference type="PROSITE" id="PS50994">
    <property type="entry name" value="INTEGRASE"/>
    <property type="match status" value="1"/>
</dbReference>
<dbReference type="SUPFAM" id="SSF53098">
    <property type="entry name" value="Ribonuclease H-like"/>
    <property type="match status" value="1"/>
</dbReference>
<dbReference type="Gene3D" id="3.30.420.10">
    <property type="entry name" value="Ribonuclease H-like superfamily/Ribonuclease H"/>
    <property type="match status" value="1"/>
</dbReference>
<dbReference type="PANTHER" id="PTHR35046:SF18">
    <property type="entry name" value="RNA-DIRECTED DNA POLYMERASE"/>
    <property type="match status" value="1"/>
</dbReference>
<dbReference type="GO" id="GO:0015074">
    <property type="term" value="P:DNA integration"/>
    <property type="evidence" value="ECO:0007669"/>
    <property type="project" value="InterPro"/>
</dbReference>
<gene>
    <name evidence="2" type="ORF">EPI10_015229</name>
</gene>
<dbReference type="InterPro" id="IPR012337">
    <property type="entry name" value="RNaseH-like_sf"/>
</dbReference>